<organism evidence="2 3">
    <name type="scientific">Magnaporthiopsis poae (strain ATCC 64411 / 73-15)</name>
    <name type="common">Kentucky bluegrass fungus</name>
    <name type="synonym">Magnaporthe poae</name>
    <dbReference type="NCBI Taxonomy" id="644358"/>
    <lineage>
        <taxon>Eukaryota</taxon>
        <taxon>Fungi</taxon>
        <taxon>Dikarya</taxon>
        <taxon>Ascomycota</taxon>
        <taxon>Pezizomycotina</taxon>
        <taxon>Sordariomycetes</taxon>
        <taxon>Sordariomycetidae</taxon>
        <taxon>Magnaporthales</taxon>
        <taxon>Magnaporthaceae</taxon>
        <taxon>Magnaporthiopsis</taxon>
    </lineage>
</organism>
<reference evidence="1" key="1">
    <citation type="submission" date="2010-05" db="EMBL/GenBank/DDBJ databases">
        <title>The Genome Sequence of Magnaporthe poae strain ATCC 64411.</title>
        <authorList>
            <consortium name="The Broad Institute Genome Sequencing Platform"/>
            <consortium name="Broad Institute Genome Sequencing Center for Infectious Disease"/>
            <person name="Ma L.-J."/>
            <person name="Dead R."/>
            <person name="Young S."/>
            <person name="Zeng Q."/>
            <person name="Koehrsen M."/>
            <person name="Alvarado L."/>
            <person name="Berlin A."/>
            <person name="Chapman S.B."/>
            <person name="Chen Z."/>
            <person name="Freedman E."/>
            <person name="Gellesch M."/>
            <person name="Goldberg J."/>
            <person name="Griggs A."/>
            <person name="Gujja S."/>
            <person name="Heilman E.R."/>
            <person name="Heiman D."/>
            <person name="Hepburn T."/>
            <person name="Howarth C."/>
            <person name="Jen D."/>
            <person name="Larson L."/>
            <person name="Mehta T."/>
            <person name="Neiman D."/>
            <person name="Pearson M."/>
            <person name="Roberts A."/>
            <person name="Saif S."/>
            <person name="Shea T."/>
            <person name="Shenoy N."/>
            <person name="Sisk P."/>
            <person name="Stolte C."/>
            <person name="Sykes S."/>
            <person name="Walk T."/>
            <person name="White J."/>
            <person name="Yandava C."/>
            <person name="Haas B."/>
            <person name="Nusbaum C."/>
            <person name="Birren B."/>
        </authorList>
    </citation>
    <scope>NUCLEOTIDE SEQUENCE</scope>
    <source>
        <strain evidence="1">ATCC 64411</strain>
    </source>
</reference>
<evidence type="ECO:0000313" key="2">
    <source>
        <dbReference type="EnsemblFungi" id="MAPG_01451T0"/>
    </source>
</evidence>
<proteinExistence type="predicted"/>
<name>A0A0C4DNQ7_MAGP6</name>
<keyword evidence="3" id="KW-1185">Reference proteome</keyword>
<accession>A0A0C4DNQ7</accession>
<dbReference type="EMBL" id="GL876966">
    <property type="protein sequence ID" value="KLU82379.1"/>
    <property type="molecule type" value="Genomic_DNA"/>
</dbReference>
<reference evidence="2" key="4">
    <citation type="journal article" date="2015" name="G3 (Bethesda)">
        <title>Genome sequences of three phytopathogenic species of the Magnaporthaceae family of fungi.</title>
        <authorList>
            <person name="Okagaki L.H."/>
            <person name="Nunes C.C."/>
            <person name="Sailsbery J."/>
            <person name="Clay B."/>
            <person name="Brown D."/>
            <person name="John T."/>
            <person name="Oh Y."/>
            <person name="Young N."/>
            <person name="Fitzgerald M."/>
            <person name="Haas B.J."/>
            <person name="Zeng Q."/>
            <person name="Young S."/>
            <person name="Adiconis X."/>
            <person name="Fan L."/>
            <person name="Levin J.Z."/>
            <person name="Mitchell T.K."/>
            <person name="Okubara P.A."/>
            <person name="Farman M.L."/>
            <person name="Kohn L.M."/>
            <person name="Birren B."/>
            <person name="Ma L.-J."/>
            <person name="Dean R.A."/>
        </authorList>
    </citation>
    <scope>NUCLEOTIDE SEQUENCE</scope>
    <source>
        <strain evidence="2">ATCC 64411 / 73-15</strain>
    </source>
</reference>
<sequence>MEILKLVLGVIIALLAVINTYLSLGFPRTSQYSVGGCRGGKPRSRLVRQEQTQVRYCFQNTAIDGAITPLEHPVFPVSDTEKEGSRRERTAGASYRNDWISHGITLILRMESFL</sequence>
<protein>
    <submittedName>
        <fullName evidence="1 2">Uncharacterized protein</fullName>
    </submittedName>
</protein>
<gene>
    <name evidence="1" type="ORF">MAPG_01451</name>
</gene>
<dbReference type="AlphaFoldDB" id="A0A0C4DNQ7"/>
<dbReference type="EMBL" id="ADBL01000350">
    <property type="status" value="NOT_ANNOTATED_CDS"/>
    <property type="molecule type" value="Genomic_DNA"/>
</dbReference>
<reference evidence="2" key="5">
    <citation type="submission" date="2015-06" db="UniProtKB">
        <authorList>
            <consortium name="EnsemblFungi"/>
        </authorList>
    </citation>
    <scope>IDENTIFICATION</scope>
    <source>
        <strain evidence="2">ATCC 64411</strain>
    </source>
</reference>
<evidence type="ECO:0000313" key="1">
    <source>
        <dbReference type="EMBL" id="KLU82379.1"/>
    </source>
</evidence>
<reference evidence="1" key="3">
    <citation type="submission" date="2011-03" db="EMBL/GenBank/DDBJ databases">
        <title>Annotation of Magnaporthe poae ATCC 64411.</title>
        <authorList>
            <person name="Ma L.-J."/>
            <person name="Dead R."/>
            <person name="Young S.K."/>
            <person name="Zeng Q."/>
            <person name="Gargeya S."/>
            <person name="Fitzgerald M."/>
            <person name="Haas B."/>
            <person name="Abouelleil A."/>
            <person name="Alvarado L."/>
            <person name="Arachchi H.M."/>
            <person name="Berlin A."/>
            <person name="Brown A."/>
            <person name="Chapman S.B."/>
            <person name="Chen Z."/>
            <person name="Dunbar C."/>
            <person name="Freedman E."/>
            <person name="Gearin G."/>
            <person name="Gellesch M."/>
            <person name="Goldberg J."/>
            <person name="Griggs A."/>
            <person name="Gujja S."/>
            <person name="Heiman D."/>
            <person name="Howarth C."/>
            <person name="Larson L."/>
            <person name="Lui A."/>
            <person name="MacDonald P.J.P."/>
            <person name="Mehta T."/>
            <person name="Montmayeur A."/>
            <person name="Murphy C."/>
            <person name="Neiman D."/>
            <person name="Pearson M."/>
            <person name="Priest M."/>
            <person name="Roberts A."/>
            <person name="Saif S."/>
            <person name="Shea T."/>
            <person name="Shenoy N."/>
            <person name="Sisk P."/>
            <person name="Stolte C."/>
            <person name="Sykes S."/>
            <person name="Yandava C."/>
            <person name="Wortman J."/>
            <person name="Nusbaum C."/>
            <person name="Birren B."/>
        </authorList>
    </citation>
    <scope>NUCLEOTIDE SEQUENCE</scope>
    <source>
        <strain evidence="1">ATCC 64411</strain>
    </source>
</reference>
<reference evidence="3" key="2">
    <citation type="submission" date="2010-05" db="EMBL/GenBank/DDBJ databases">
        <title>The genome sequence of Magnaporthe poae strain ATCC 64411.</title>
        <authorList>
            <person name="Ma L.-J."/>
            <person name="Dead R."/>
            <person name="Young S."/>
            <person name="Zeng Q."/>
            <person name="Koehrsen M."/>
            <person name="Alvarado L."/>
            <person name="Berlin A."/>
            <person name="Chapman S.B."/>
            <person name="Chen Z."/>
            <person name="Freedman E."/>
            <person name="Gellesch M."/>
            <person name="Goldberg J."/>
            <person name="Griggs A."/>
            <person name="Gujja S."/>
            <person name="Heilman E.R."/>
            <person name="Heiman D."/>
            <person name="Hepburn T."/>
            <person name="Howarth C."/>
            <person name="Jen D."/>
            <person name="Larson L."/>
            <person name="Mehta T."/>
            <person name="Neiman D."/>
            <person name="Pearson M."/>
            <person name="Roberts A."/>
            <person name="Saif S."/>
            <person name="Shea T."/>
            <person name="Shenoy N."/>
            <person name="Sisk P."/>
            <person name="Stolte C."/>
            <person name="Sykes S."/>
            <person name="Walk T."/>
            <person name="White J."/>
            <person name="Yandava C."/>
            <person name="Haas B."/>
            <person name="Nusbaum C."/>
            <person name="Birren B."/>
        </authorList>
    </citation>
    <scope>NUCLEOTIDE SEQUENCE [LARGE SCALE GENOMIC DNA]</scope>
    <source>
        <strain evidence="3">ATCC 64411 / 73-15</strain>
    </source>
</reference>
<dbReference type="Proteomes" id="UP000011715">
    <property type="component" value="Unassembled WGS sequence"/>
</dbReference>
<evidence type="ECO:0000313" key="3">
    <source>
        <dbReference type="Proteomes" id="UP000011715"/>
    </source>
</evidence>
<dbReference type="VEuPathDB" id="FungiDB:MAPG_01451"/>
<dbReference type="EnsemblFungi" id="MAPG_01451T0">
    <property type="protein sequence ID" value="MAPG_01451T0"/>
    <property type="gene ID" value="MAPG_01451"/>
</dbReference>